<dbReference type="SUPFAM" id="SSF63748">
    <property type="entry name" value="Tudor/PWWP/MBT"/>
    <property type="match status" value="1"/>
</dbReference>
<feature type="coiled-coil region" evidence="3">
    <location>
        <begin position="2"/>
        <end position="52"/>
    </location>
</feature>
<sequence length="243" mass="27452">MADDLQANLQNYILQLQQVEAALTIDPDNQELQKLKNDLEEVLTLTKDLIKQQLIESGKGTFPGGSTDPSVLISDQDILTSIPKHKYKVGDRCMVMSSDDGMYYEGVIQEITDETEQVSVRIEHNGMIEITAPSFLKPIVKPNVKKKSDLDHKHKKQSQSQREYQKKKKLKKQMRYKQLEEERETEKNKWLAFTSKKKGGLLSKKSIFASPDSVTGRVGIGTCGVSGLPMTEFSHAEKRKKGV</sequence>
<dbReference type="AlphaFoldDB" id="E0W4A4"/>
<dbReference type="EnsemblMetazoa" id="PHUM616970-RA">
    <property type="protein sequence ID" value="PHUM616970-PA"/>
    <property type="gene ID" value="PHUM616970"/>
</dbReference>
<dbReference type="GeneID" id="8239859"/>
<evidence type="ECO:0000313" key="7">
    <source>
        <dbReference type="EnsemblMetazoa" id="PHUM616970-PA"/>
    </source>
</evidence>
<dbReference type="Gene3D" id="2.30.30.140">
    <property type="match status" value="1"/>
</dbReference>
<dbReference type="PROSITE" id="PS50304">
    <property type="entry name" value="TUDOR"/>
    <property type="match status" value="1"/>
</dbReference>
<keyword evidence="3" id="KW-0175">Coiled coil</keyword>
<protein>
    <submittedName>
        <fullName evidence="6 7">Survival motor neuron protein, putative</fullName>
    </submittedName>
</protein>
<dbReference type="GO" id="GO:0005634">
    <property type="term" value="C:nucleus"/>
    <property type="evidence" value="ECO:0007669"/>
    <property type="project" value="UniProtKB-SubCell"/>
</dbReference>
<organism>
    <name type="scientific">Pediculus humanus subsp. corporis</name>
    <name type="common">Body louse</name>
    <dbReference type="NCBI Taxonomy" id="121224"/>
    <lineage>
        <taxon>Eukaryota</taxon>
        <taxon>Metazoa</taxon>
        <taxon>Ecdysozoa</taxon>
        <taxon>Arthropoda</taxon>
        <taxon>Hexapoda</taxon>
        <taxon>Insecta</taxon>
        <taxon>Pterygota</taxon>
        <taxon>Neoptera</taxon>
        <taxon>Paraneoptera</taxon>
        <taxon>Psocodea</taxon>
        <taxon>Troctomorpha</taxon>
        <taxon>Phthiraptera</taxon>
        <taxon>Anoplura</taxon>
        <taxon>Pediculidae</taxon>
        <taxon>Pediculus</taxon>
    </lineage>
</organism>
<keyword evidence="8" id="KW-1185">Reference proteome</keyword>
<comment type="subcellular location">
    <subcellularLocation>
        <location evidence="1">Nucleus</location>
    </subcellularLocation>
</comment>
<feature type="compositionally biased region" description="Basic residues" evidence="4">
    <location>
        <begin position="165"/>
        <end position="175"/>
    </location>
</feature>
<dbReference type="PANTHER" id="PTHR46297">
    <property type="entry name" value="ZINC FINGER CCCH-TYPE WITH G PATCH DOMAIN-CONTAINING PROTEIN"/>
    <property type="match status" value="1"/>
</dbReference>
<reference evidence="7" key="3">
    <citation type="submission" date="2020-05" db="UniProtKB">
        <authorList>
            <consortium name="EnsemblMetazoa"/>
        </authorList>
    </citation>
    <scope>IDENTIFICATION</scope>
    <source>
        <strain evidence="7">USDA</strain>
    </source>
</reference>
<gene>
    <name evidence="7" type="primary">8239859</name>
    <name evidence="6" type="ORF">Phum_PHUM616970</name>
</gene>
<feature type="domain" description="Tudor" evidence="5">
    <location>
        <begin position="86"/>
        <end position="146"/>
    </location>
</feature>
<accession>E0W4A4</accession>
<feature type="region of interest" description="Disordered" evidence="4">
    <location>
        <begin position="146"/>
        <end position="181"/>
    </location>
</feature>
<dbReference type="eggNOG" id="KOG3026">
    <property type="taxonomic scope" value="Eukaryota"/>
</dbReference>
<keyword evidence="2" id="KW-0539">Nucleus</keyword>
<dbReference type="RefSeq" id="XP_002433198.1">
    <property type="nucleotide sequence ID" value="XM_002433153.1"/>
</dbReference>
<reference evidence="6" key="1">
    <citation type="submission" date="2007-04" db="EMBL/GenBank/DDBJ databases">
        <title>Annotation of Pediculus humanus corporis strain USDA.</title>
        <authorList>
            <person name="Kirkness E."/>
            <person name="Hannick L."/>
            <person name="Hass B."/>
            <person name="Bruggner R."/>
            <person name="Lawson D."/>
            <person name="Bidwell S."/>
            <person name="Joardar V."/>
            <person name="Caler E."/>
            <person name="Walenz B."/>
            <person name="Inman J."/>
            <person name="Schobel S."/>
            <person name="Galinsky K."/>
            <person name="Amedeo P."/>
            <person name="Strausberg R."/>
        </authorList>
    </citation>
    <scope>NUCLEOTIDE SEQUENCE</scope>
    <source>
        <strain evidence="6">USDA</strain>
    </source>
</reference>
<dbReference type="STRING" id="121224.E0W4A4"/>
<dbReference type="OrthoDB" id="79171at2759"/>
<dbReference type="InParanoid" id="E0W4A4"/>
<dbReference type="CTD" id="8239859"/>
<name>E0W4A4_PEDHC</name>
<evidence type="ECO:0000313" key="8">
    <source>
        <dbReference type="Proteomes" id="UP000009046"/>
    </source>
</evidence>
<reference evidence="6" key="2">
    <citation type="submission" date="2007-04" db="EMBL/GenBank/DDBJ databases">
        <title>The genome of the human body louse.</title>
        <authorList>
            <consortium name="The Human Body Louse Genome Consortium"/>
            <person name="Kirkness E."/>
            <person name="Walenz B."/>
            <person name="Hass B."/>
            <person name="Bruggner R."/>
            <person name="Strausberg R."/>
        </authorList>
    </citation>
    <scope>NUCLEOTIDE SEQUENCE</scope>
    <source>
        <strain evidence="6">USDA</strain>
    </source>
</reference>
<proteinExistence type="predicted"/>
<dbReference type="HOGENOM" id="CLU_069491_3_0_1"/>
<evidence type="ECO:0000256" key="3">
    <source>
        <dbReference type="SAM" id="Coils"/>
    </source>
</evidence>
<dbReference type="EMBL" id="DS235886">
    <property type="protein sequence ID" value="EEB20460.1"/>
    <property type="molecule type" value="Genomic_DNA"/>
</dbReference>
<dbReference type="Proteomes" id="UP000009046">
    <property type="component" value="Unassembled WGS sequence"/>
</dbReference>
<dbReference type="EMBL" id="AAZO01007544">
    <property type="status" value="NOT_ANNOTATED_CDS"/>
    <property type="molecule type" value="Genomic_DNA"/>
</dbReference>
<evidence type="ECO:0000256" key="1">
    <source>
        <dbReference type="ARBA" id="ARBA00004123"/>
    </source>
</evidence>
<evidence type="ECO:0000256" key="2">
    <source>
        <dbReference type="ARBA" id="ARBA00023242"/>
    </source>
</evidence>
<dbReference type="OMA" id="CMAVWSQ"/>
<dbReference type="KEGG" id="phu:Phum_PHUM616970"/>
<dbReference type="VEuPathDB" id="VectorBase:PHUM616970"/>
<dbReference type="InterPro" id="IPR002999">
    <property type="entry name" value="Tudor"/>
</dbReference>
<evidence type="ECO:0000256" key="4">
    <source>
        <dbReference type="SAM" id="MobiDB-lite"/>
    </source>
</evidence>
<evidence type="ECO:0000313" key="6">
    <source>
        <dbReference type="EMBL" id="EEB20460.1"/>
    </source>
</evidence>
<dbReference type="CDD" id="cd21182">
    <property type="entry name" value="Tudor_SMN_SPF30-like"/>
    <property type="match status" value="1"/>
</dbReference>
<dbReference type="FunCoup" id="E0W4A4">
    <property type="interactions" value="2047"/>
</dbReference>
<evidence type="ECO:0000259" key="5">
    <source>
        <dbReference type="PROSITE" id="PS50304"/>
    </source>
</evidence>